<dbReference type="GO" id="GO:0046872">
    <property type="term" value="F:metal ion binding"/>
    <property type="evidence" value="ECO:0007669"/>
    <property type="project" value="UniProtKB-KW"/>
</dbReference>
<dbReference type="RefSeq" id="WP_114403673.1">
    <property type="nucleotide sequence ID" value="NZ_QPGB01000007.1"/>
</dbReference>
<organism evidence="3 4">
    <name type="scientific">Parvibium lacunae</name>
    <dbReference type="NCBI Taxonomy" id="1888893"/>
    <lineage>
        <taxon>Bacteria</taxon>
        <taxon>Pseudomonadati</taxon>
        <taxon>Pseudomonadota</taxon>
        <taxon>Betaproteobacteria</taxon>
        <taxon>Burkholderiales</taxon>
        <taxon>Alcaligenaceae</taxon>
        <taxon>Parvibium</taxon>
    </lineage>
</organism>
<keyword evidence="4" id="KW-1185">Reference proteome</keyword>
<evidence type="ECO:0000313" key="3">
    <source>
        <dbReference type="EMBL" id="RCS56464.1"/>
    </source>
</evidence>
<dbReference type="InterPro" id="IPR002762">
    <property type="entry name" value="CbiX-like"/>
</dbReference>
<dbReference type="OrthoDB" id="9797895at2"/>
<accession>A0A368KZE0</accession>
<proteinExistence type="predicted"/>
<sequence>MLNTVSETGLLLFAHGARDARWAEPFERLQKKLAQQHAGPVRLCFLELMLPSLADAAQELVNMGCQRLLVVPIFLGRGGHIRRDLPRLIAELEESYAGVRITCADAAGENEGVLDALTAYCLEAARASL</sequence>
<keyword evidence="1" id="KW-0479">Metal-binding</keyword>
<evidence type="ECO:0000256" key="2">
    <source>
        <dbReference type="ARBA" id="ARBA00023239"/>
    </source>
</evidence>
<dbReference type="GO" id="GO:0016829">
    <property type="term" value="F:lyase activity"/>
    <property type="evidence" value="ECO:0007669"/>
    <property type="project" value="UniProtKB-KW"/>
</dbReference>
<dbReference type="Proteomes" id="UP000252357">
    <property type="component" value="Unassembled WGS sequence"/>
</dbReference>
<keyword evidence="2" id="KW-0456">Lyase</keyword>
<dbReference type="PANTHER" id="PTHR33542:SF3">
    <property type="entry name" value="SIROHYDROCHLORIN FERROCHELATASE, CHLOROPLASTIC"/>
    <property type="match status" value="1"/>
</dbReference>
<evidence type="ECO:0000256" key="1">
    <source>
        <dbReference type="ARBA" id="ARBA00022723"/>
    </source>
</evidence>
<dbReference type="SUPFAM" id="SSF53800">
    <property type="entry name" value="Chelatase"/>
    <property type="match status" value="1"/>
</dbReference>
<dbReference type="CDD" id="cd03416">
    <property type="entry name" value="CbiX_SirB_N"/>
    <property type="match status" value="1"/>
</dbReference>
<comment type="caution">
    <text evidence="3">The sequence shown here is derived from an EMBL/GenBank/DDBJ whole genome shotgun (WGS) entry which is preliminary data.</text>
</comment>
<dbReference type="InterPro" id="IPR050963">
    <property type="entry name" value="Sirohydro_Cobaltochel/CbiX"/>
</dbReference>
<dbReference type="EMBL" id="QPGB01000007">
    <property type="protein sequence ID" value="RCS56464.1"/>
    <property type="molecule type" value="Genomic_DNA"/>
</dbReference>
<dbReference type="Gene3D" id="3.40.50.1400">
    <property type="match status" value="1"/>
</dbReference>
<protein>
    <submittedName>
        <fullName evidence="3">Cobalamin biosynthesis protein CbiX</fullName>
    </submittedName>
</protein>
<reference evidence="3 4" key="1">
    <citation type="journal article" date="2018" name="Int. J. Syst. Evol. Microbiol.">
        <title>Parvibium lacunae gen. nov., sp. nov., a new member of the family Alcaligenaceae isolated from a freshwater pond.</title>
        <authorList>
            <person name="Chen W.M."/>
            <person name="Xie P.B."/>
            <person name="Hsu M.Y."/>
            <person name="Sheu S.Y."/>
        </authorList>
    </citation>
    <scope>NUCLEOTIDE SEQUENCE [LARGE SCALE GENOMIC DNA]</scope>
    <source>
        <strain evidence="3 4">KMB9</strain>
    </source>
</reference>
<dbReference type="Pfam" id="PF01903">
    <property type="entry name" value="CbiX"/>
    <property type="match status" value="1"/>
</dbReference>
<evidence type="ECO:0000313" key="4">
    <source>
        <dbReference type="Proteomes" id="UP000252357"/>
    </source>
</evidence>
<dbReference type="AlphaFoldDB" id="A0A368KZE0"/>
<dbReference type="PANTHER" id="PTHR33542">
    <property type="entry name" value="SIROHYDROCHLORIN FERROCHELATASE, CHLOROPLASTIC"/>
    <property type="match status" value="1"/>
</dbReference>
<gene>
    <name evidence="3" type="ORF">DU000_12100</name>
</gene>
<name>A0A368KZE0_9BURK</name>